<feature type="transmembrane region" description="Helical" evidence="2">
    <location>
        <begin position="17"/>
        <end position="39"/>
    </location>
</feature>
<evidence type="ECO:0000313" key="3">
    <source>
        <dbReference type="EMBL" id="GAA4450181.1"/>
    </source>
</evidence>
<organism evidence="3 4">
    <name type="scientific">Nibrella saemangeumensis</name>
    <dbReference type="NCBI Taxonomy" id="1084526"/>
    <lineage>
        <taxon>Bacteria</taxon>
        <taxon>Pseudomonadati</taxon>
        <taxon>Bacteroidota</taxon>
        <taxon>Cytophagia</taxon>
        <taxon>Cytophagales</taxon>
        <taxon>Spirosomataceae</taxon>
        <taxon>Nibrella</taxon>
    </lineage>
</organism>
<name>A0ABP8MIM8_9BACT</name>
<dbReference type="RefSeq" id="WP_345241300.1">
    <property type="nucleotide sequence ID" value="NZ_BAABHD010000010.1"/>
</dbReference>
<sequence length="255" mass="26985">MYIDLHNSPENQARQKAMLYTVLVAAALIPLLFLARLTFAPASQTTLTPAIDSLQLAYIPLELARKAQTRVAVSSRSAGRAAAPVARWTPAPREARPSAALLPGNTKPNVTTNAPSPVEEPKVDERGLYRKVDKPGNGTSPKATNQEGGSPKGDPSGSIAGPGGTGGIGLDLTGFRFGRLSVAQDPYDETGRIVFVVKVDAQGRILSLNVKTTSVSPAVVAWYRDQLQNARLIPTSSGERPEVSTGQISLKITAH</sequence>
<keyword evidence="2" id="KW-0812">Transmembrane</keyword>
<keyword evidence="4" id="KW-1185">Reference proteome</keyword>
<comment type="caution">
    <text evidence="3">The sequence shown here is derived from an EMBL/GenBank/DDBJ whole genome shotgun (WGS) entry which is preliminary data.</text>
</comment>
<gene>
    <name evidence="3" type="ORF">GCM10023189_10500</name>
</gene>
<feature type="compositionally biased region" description="Polar residues" evidence="1">
    <location>
        <begin position="137"/>
        <end position="148"/>
    </location>
</feature>
<evidence type="ECO:0000256" key="1">
    <source>
        <dbReference type="SAM" id="MobiDB-lite"/>
    </source>
</evidence>
<feature type="compositionally biased region" description="Polar residues" evidence="1">
    <location>
        <begin position="106"/>
        <end position="115"/>
    </location>
</feature>
<feature type="compositionally biased region" description="Low complexity" evidence="1">
    <location>
        <begin position="72"/>
        <end position="87"/>
    </location>
</feature>
<feature type="compositionally biased region" description="Basic and acidic residues" evidence="1">
    <location>
        <begin position="119"/>
        <end position="134"/>
    </location>
</feature>
<evidence type="ECO:0000256" key="2">
    <source>
        <dbReference type="SAM" id="Phobius"/>
    </source>
</evidence>
<evidence type="ECO:0008006" key="5">
    <source>
        <dbReference type="Google" id="ProtNLM"/>
    </source>
</evidence>
<dbReference type="Proteomes" id="UP001501175">
    <property type="component" value="Unassembled WGS sequence"/>
</dbReference>
<proteinExistence type="predicted"/>
<dbReference type="EMBL" id="BAABHD010000010">
    <property type="protein sequence ID" value="GAA4450181.1"/>
    <property type="molecule type" value="Genomic_DNA"/>
</dbReference>
<evidence type="ECO:0000313" key="4">
    <source>
        <dbReference type="Proteomes" id="UP001501175"/>
    </source>
</evidence>
<keyword evidence="2" id="KW-1133">Transmembrane helix</keyword>
<protein>
    <recommendedName>
        <fullName evidence="5">Protein TonB, links inner and outer membranes</fullName>
    </recommendedName>
</protein>
<reference evidence="4" key="1">
    <citation type="journal article" date="2019" name="Int. J. Syst. Evol. Microbiol.">
        <title>The Global Catalogue of Microorganisms (GCM) 10K type strain sequencing project: providing services to taxonomists for standard genome sequencing and annotation.</title>
        <authorList>
            <consortium name="The Broad Institute Genomics Platform"/>
            <consortium name="The Broad Institute Genome Sequencing Center for Infectious Disease"/>
            <person name="Wu L."/>
            <person name="Ma J."/>
        </authorList>
    </citation>
    <scope>NUCLEOTIDE SEQUENCE [LARGE SCALE GENOMIC DNA]</scope>
    <source>
        <strain evidence="4">JCM 17927</strain>
    </source>
</reference>
<keyword evidence="2" id="KW-0472">Membrane</keyword>
<feature type="region of interest" description="Disordered" evidence="1">
    <location>
        <begin position="72"/>
        <end position="165"/>
    </location>
</feature>
<accession>A0ABP8MIM8</accession>